<dbReference type="AlphaFoldDB" id="A0A6L2J3X7"/>
<accession>A0A6L2J3X7</accession>
<organism evidence="2">
    <name type="scientific">Tanacetum cinerariifolium</name>
    <name type="common">Dalmatian daisy</name>
    <name type="synonym">Chrysanthemum cinerariifolium</name>
    <dbReference type="NCBI Taxonomy" id="118510"/>
    <lineage>
        <taxon>Eukaryota</taxon>
        <taxon>Viridiplantae</taxon>
        <taxon>Streptophyta</taxon>
        <taxon>Embryophyta</taxon>
        <taxon>Tracheophyta</taxon>
        <taxon>Spermatophyta</taxon>
        <taxon>Magnoliopsida</taxon>
        <taxon>eudicotyledons</taxon>
        <taxon>Gunneridae</taxon>
        <taxon>Pentapetalae</taxon>
        <taxon>asterids</taxon>
        <taxon>campanulids</taxon>
        <taxon>Asterales</taxon>
        <taxon>Asteraceae</taxon>
        <taxon>Asteroideae</taxon>
        <taxon>Anthemideae</taxon>
        <taxon>Anthemidinae</taxon>
        <taxon>Tanacetum</taxon>
    </lineage>
</organism>
<feature type="region of interest" description="Disordered" evidence="1">
    <location>
        <begin position="578"/>
        <end position="611"/>
    </location>
</feature>
<feature type="region of interest" description="Disordered" evidence="1">
    <location>
        <begin position="289"/>
        <end position="316"/>
    </location>
</feature>
<evidence type="ECO:0000313" key="2">
    <source>
        <dbReference type="EMBL" id="GEU31330.1"/>
    </source>
</evidence>
<dbReference type="EMBL" id="BKCJ010000240">
    <property type="protein sequence ID" value="GEU31330.1"/>
    <property type="molecule type" value="Genomic_DNA"/>
</dbReference>
<gene>
    <name evidence="2" type="ORF">Tci_003308</name>
</gene>
<name>A0A6L2J3X7_TANCI</name>
<feature type="region of interest" description="Disordered" evidence="1">
    <location>
        <begin position="79"/>
        <end position="100"/>
    </location>
</feature>
<comment type="caution">
    <text evidence="2">The sequence shown here is derived from an EMBL/GenBank/DDBJ whole genome shotgun (WGS) entry which is preliminary data.</text>
</comment>
<evidence type="ECO:0008006" key="3">
    <source>
        <dbReference type="Google" id="ProtNLM"/>
    </source>
</evidence>
<sequence>MSDWEALNEQAAKLSQVLKQFERQILYGQYSCSCCEAPQNGENCPRCSMVGSGNRNHLVYEPTPGNNYDFPCFDQPPQYHIDQSPPQDLDFEREPEGSDDYTEVPFNNEKIIRQHNIAQVTPPAYTPSLPFLTTMEPTNTLLMGDEVINTILAREIDEFIKSSVEDLVPVPRESEVTSDSNLECDMPVNTLLLATDVREENFDINSPLGEYVVDFSMEKVDVADLPRHLVKELFSHLVKNPSLTKKMSDEPLGDDSKPRSYDVTFSNPFFDFNDDFTLCNDNPLFDEEFDDISSLDPPKSEPLNHEPLGNPDSMSRSLETSDLILEELTTEIGLDDSIPTQIDDGYYDSEGDILFLEYLLIEETFSNRTPVVLPKKSTLLIQQPPASKQFSLREVERFDPFFSLTQLGGKTRVMKTPSFGFHHMLDDSWKSRMELYMQNREHGRMILESVENDPLIWPTIEENGVTRTKKYAKLSAAEKIQADCDMKATYIILQGERIKFVTGVKLMKDLHTTNFDQLHAYLEQHELHANDVCLRHERNQDPLAFVTNRQMTSPHFNTYQSSYNNPQLQQHFSPSQYGSIHPNQHYSPTYPSPPQFNHSSVPSSYPHQSQMNHQTSSVPQIAYQSPQVTTQPMIESALIDSGFAIPVFSPGDDLIACLNKAMAFLTAVASLRNVAWYKEKAMLDEAQEAGQILDEEQLAFLTDPGVQDGQAIQKITPNNAAFQTEDLDTYDSDCDDISNAQAVFMANISNYASNVILEVPHSETYLNDMENQSVHAMQDFEQTSAVDVSNNEIHSDSNIIPYSQYLEETQQANVQDTHLQAQQDSMILSVIEQMSE</sequence>
<evidence type="ECO:0000256" key="1">
    <source>
        <dbReference type="SAM" id="MobiDB-lite"/>
    </source>
</evidence>
<reference evidence="2" key="1">
    <citation type="journal article" date="2019" name="Sci. Rep.">
        <title>Draft genome of Tanacetum cinerariifolium, the natural source of mosquito coil.</title>
        <authorList>
            <person name="Yamashiro T."/>
            <person name="Shiraishi A."/>
            <person name="Satake H."/>
            <person name="Nakayama K."/>
        </authorList>
    </citation>
    <scope>NUCLEOTIDE SEQUENCE</scope>
</reference>
<proteinExistence type="predicted"/>
<protein>
    <recommendedName>
        <fullName evidence="3">Reverse transcriptase domain-containing protein</fullName>
    </recommendedName>
</protein>